<gene>
    <name evidence="3" type="ORF">CHILSU_LOCUS7780</name>
</gene>
<keyword evidence="2" id="KW-0732">Signal</keyword>
<organism evidence="3 4">
    <name type="scientific">Chilo suppressalis</name>
    <name type="common">Asiatic rice borer moth</name>
    <dbReference type="NCBI Taxonomy" id="168631"/>
    <lineage>
        <taxon>Eukaryota</taxon>
        <taxon>Metazoa</taxon>
        <taxon>Ecdysozoa</taxon>
        <taxon>Arthropoda</taxon>
        <taxon>Hexapoda</taxon>
        <taxon>Insecta</taxon>
        <taxon>Pterygota</taxon>
        <taxon>Neoptera</taxon>
        <taxon>Endopterygota</taxon>
        <taxon>Lepidoptera</taxon>
        <taxon>Glossata</taxon>
        <taxon>Ditrysia</taxon>
        <taxon>Pyraloidea</taxon>
        <taxon>Crambidae</taxon>
        <taxon>Crambinae</taxon>
        <taxon>Chilo</taxon>
    </lineage>
</organism>
<keyword evidence="4" id="KW-1185">Reference proteome</keyword>
<evidence type="ECO:0000256" key="2">
    <source>
        <dbReference type="SAM" id="SignalP"/>
    </source>
</evidence>
<evidence type="ECO:0000256" key="1">
    <source>
        <dbReference type="SAM" id="Phobius"/>
    </source>
</evidence>
<keyword evidence="1" id="KW-0812">Transmembrane</keyword>
<reference evidence="3" key="1">
    <citation type="submission" date="2021-12" db="EMBL/GenBank/DDBJ databases">
        <authorList>
            <person name="King R."/>
        </authorList>
    </citation>
    <scope>NUCLEOTIDE SEQUENCE</scope>
</reference>
<accession>A0ABN8EBF9</accession>
<proteinExistence type="predicted"/>
<feature type="transmembrane region" description="Helical" evidence="1">
    <location>
        <begin position="153"/>
        <end position="177"/>
    </location>
</feature>
<evidence type="ECO:0000313" key="4">
    <source>
        <dbReference type="Proteomes" id="UP001153292"/>
    </source>
</evidence>
<evidence type="ECO:0000313" key="3">
    <source>
        <dbReference type="EMBL" id="CAH0689194.1"/>
    </source>
</evidence>
<sequence length="237" mass="27472">MYSNFVILSITIIFTNFFGCTFADIDISYAIDIDGINDGVTDYTYTPYNCGEDIVAQSEEVVCISFRTRVQFEYAECKQNITYSVQTNLFEQPEIVFHTDDQKNIFAFVEVTEKTAGVYYCTFTIRDERFWNKRLKEQCVISMTMTIKDKWQWFAPVVGTLSSLLLIVFVVLGGLYYHRRSNTVAKTLTSSLVRRKDAKERHSHENPVYANLGDMETKAKWNNIKFCEINYGNLLVD</sequence>
<name>A0ABN8EBF9_CHISP</name>
<keyword evidence="1" id="KW-1133">Transmembrane helix</keyword>
<dbReference type="Proteomes" id="UP001153292">
    <property type="component" value="Chromosome 29"/>
</dbReference>
<feature type="chain" id="PRO_5045042986" description="Immunoglobulin subtype domain-containing protein" evidence="2">
    <location>
        <begin position="24"/>
        <end position="237"/>
    </location>
</feature>
<evidence type="ECO:0008006" key="5">
    <source>
        <dbReference type="Google" id="ProtNLM"/>
    </source>
</evidence>
<keyword evidence="1" id="KW-0472">Membrane</keyword>
<protein>
    <recommendedName>
        <fullName evidence="5">Immunoglobulin subtype domain-containing protein</fullName>
    </recommendedName>
</protein>
<feature type="signal peptide" evidence="2">
    <location>
        <begin position="1"/>
        <end position="23"/>
    </location>
</feature>
<dbReference type="EMBL" id="OU963922">
    <property type="protein sequence ID" value="CAH0689194.1"/>
    <property type="molecule type" value="Genomic_DNA"/>
</dbReference>